<evidence type="ECO:0000313" key="11">
    <source>
        <dbReference type="EMBL" id="MFC1849705.1"/>
    </source>
</evidence>
<evidence type="ECO:0000256" key="4">
    <source>
        <dbReference type="ARBA" id="ARBA00022989"/>
    </source>
</evidence>
<evidence type="ECO:0000313" key="12">
    <source>
        <dbReference type="Proteomes" id="UP001594351"/>
    </source>
</evidence>
<keyword evidence="3" id="KW-0547">Nucleotide-binding</keyword>
<evidence type="ECO:0000256" key="8">
    <source>
        <dbReference type="RuleBase" id="RU000405"/>
    </source>
</evidence>
<evidence type="ECO:0000256" key="5">
    <source>
        <dbReference type="ARBA" id="ARBA00023136"/>
    </source>
</evidence>
<keyword evidence="12" id="KW-1185">Reference proteome</keyword>
<feature type="domain" description="Guanylate cyclase" evidence="10">
    <location>
        <begin position="177"/>
        <end position="300"/>
    </location>
</feature>
<dbReference type="SMART" id="SM00448">
    <property type="entry name" value="REC"/>
    <property type="match status" value="1"/>
</dbReference>
<comment type="subcellular location">
    <subcellularLocation>
        <location evidence="1">Membrane</location>
    </subcellularLocation>
</comment>
<dbReference type="InterPro" id="IPR050401">
    <property type="entry name" value="Cyclic_nucleotide_synthase"/>
</dbReference>
<evidence type="ECO:0000256" key="7">
    <source>
        <dbReference type="PROSITE-ProRule" id="PRU00169"/>
    </source>
</evidence>
<evidence type="ECO:0000256" key="2">
    <source>
        <dbReference type="ARBA" id="ARBA00022692"/>
    </source>
</evidence>
<proteinExistence type="inferred from homology"/>
<dbReference type="CDD" id="cd07302">
    <property type="entry name" value="CHD"/>
    <property type="match status" value="1"/>
</dbReference>
<name>A0ABV6YU51_UNCC1</name>
<evidence type="ECO:0000259" key="10">
    <source>
        <dbReference type="PROSITE" id="PS50125"/>
    </source>
</evidence>
<dbReference type="PROSITE" id="PS50125">
    <property type="entry name" value="GUANYLATE_CYCLASE_2"/>
    <property type="match status" value="1"/>
</dbReference>
<keyword evidence="2" id="KW-0812">Transmembrane</keyword>
<dbReference type="PANTHER" id="PTHR11920:SF335">
    <property type="entry name" value="GUANYLATE CYCLASE"/>
    <property type="match status" value="1"/>
</dbReference>
<dbReference type="SUPFAM" id="SSF55073">
    <property type="entry name" value="Nucleotide cyclase"/>
    <property type="match status" value="1"/>
</dbReference>
<dbReference type="InterPro" id="IPR018297">
    <property type="entry name" value="A/G_cyclase_CS"/>
</dbReference>
<evidence type="ECO:0000256" key="1">
    <source>
        <dbReference type="ARBA" id="ARBA00004370"/>
    </source>
</evidence>
<dbReference type="SMART" id="SM00044">
    <property type="entry name" value="CYCc"/>
    <property type="match status" value="1"/>
</dbReference>
<dbReference type="Pfam" id="PF00211">
    <property type="entry name" value="Guanylate_cyc"/>
    <property type="match status" value="1"/>
</dbReference>
<dbReference type="PROSITE" id="PS50110">
    <property type="entry name" value="RESPONSE_REGULATORY"/>
    <property type="match status" value="1"/>
</dbReference>
<comment type="caution">
    <text evidence="11">The sequence shown here is derived from an EMBL/GenBank/DDBJ whole genome shotgun (WGS) entry which is preliminary data.</text>
</comment>
<reference evidence="11 12" key="1">
    <citation type="submission" date="2024-09" db="EMBL/GenBank/DDBJ databases">
        <title>Laminarin stimulates single cell rates of sulfate reduction while oxygen inhibits transcriptomic activity in coastal marine sediment.</title>
        <authorList>
            <person name="Lindsay M."/>
            <person name="Orcutt B."/>
            <person name="Emerson D."/>
            <person name="Stepanauskas R."/>
            <person name="D'Angelo T."/>
        </authorList>
    </citation>
    <scope>NUCLEOTIDE SEQUENCE [LARGE SCALE GENOMIC DNA]</scope>
    <source>
        <strain evidence="11">SAG AM-311-K15</strain>
    </source>
</reference>
<dbReference type="PROSITE" id="PS00452">
    <property type="entry name" value="GUANYLATE_CYCLASE_1"/>
    <property type="match status" value="1"/>
</dbReference>
<feature type="modified residue" description="4-aspartylphosphate" evidence="7">
    <location>
        <position position="56"/>
    </location>
</feature>
<dbReference type="Gene3D" id="3.30.70.1230">
    <property type="entry name" value="Nucleotide cyclase"/>
    <property type="match status" value="1"/>
</dbReference>
<dbReference type="PANTHER" id="PTHR11920">
    <property type="entry name" value="GUANYLYL CYCLASE"/>
    <property type="match status" value="1"/>
</dbReference>
<comment type="similarity">
    <text evidence="8">Belongs to the adenylyl cyclase class-4/guanylyl cyclase family.</text>
</comment>
<feature type="domain" description="Response regulatory" evidence="9">
    <location>
        <begin position="7"/>
        <end position="123"/>
    </location>
</feature>
<dbReference type="InterPro" id="IPR011006">
    <property type="entry name" value="CheY-like_superfamily"/>
</dbReference>
<dbReference type="InterPro" id="IPR001054">
    <property type="entry name" value="A/G_cyclase"/>
</dbReference>
<dbReference type="Pfam" id="PF00072">
    <property type="entry name" value="Response_reg"/>
    <property type="match status" value="1"/>
</dbReference>
<protein>
    <submittedName>
        <fullName evidence="11">Adenylate/guanylate cyclase domain-containing protein</fullName>
    </submittedName>
</protein>
<dbReference type="Gene3D" id="3.40.50.2300">
    <property type="match status" value="1"/>
</dbReference>
<dbReference type="InterPro" id="IPR001789">
    <property type="entry name" value="Sig_transdc_resp-reg_receiver"/>
</dbReference>
<evidence type="ECO:0000256" key="6">
    <source>
        <dbReference type="ARBA" id="ARBA00023239"/>
    </source>
</evidence>
<evidence type="ECO:0000256" key="3">
    <source>
        <dbReference type="ARBA" id="ARBA00022741"/>
    </source>
</evidence>
<dbReference type="SUPFAM" id="SSF52172">
    <property type="entry name" value="CheY-like"/>
    <property type="match status" value="1"/>
</dbReference>
<keyword evidence="7" id="KW-0597">Phosphoprotein</keyword>
<accession>A0ABV6YU51</accession>
<dbReference type="Proteomes" id="UP001594351">
    <property type="component" value="Unassembled WGS sequence"/>
</dbReference>
<evidence type="ECO:0000259" key="9">
    <source>
        <dbReference type="PROSITE" id="PS50110"/>
    </source>
</evidence>
<keyword evidence="5" id="KW-0472">Membrane</keyword>
<dbReference type="InterPro" id="IPR029787">
    <property type="entry name" value="Nucleotide_cyclase"/>
</dbReference>
<organism evidence="11 12">
    <name type="scientific">candidate division CSSED10-310 bacterium</name>
    <dbReference type="NCBI Taxonomy" id="2855610"/>
    <lineage>
        <taxon>Bacteria</taxon>
        <taxon>Bacteria division CSSED10-310</taxon>
    </lineage>
</organism>
<keyword evidence="4" id="KW-1133">Transmembrane helix</keyword>
<sequence length="349" mass="39555">MNITPAQILVVDDNATNRLILSRMLIKHGHDVEFALNGREALEKLGQKPFDMVLLDIVMPEMDGYQVLEYLKNDPVLRHIPVIMISSVGEIESVVKCITMGAEDYLQKPFNKVLLNARVNASLEKKRFRDQEQEYLRQLSEERKRSDELLHVILPEIIIRELKSSNAVKPRRFENVAVLFCDIVGFTSYCDKHPPEIVVFHLQELIKNYEKCTLDHNVQKIKTIGDAFMAAAGLLDRVENPVLNCVKLGLQMVSLAPQFEPQWQVRVGIHVGSVMAGIIGDRQYLFDIWGDTVNTAQRVEHNGAINAVNVSKAAWQQITDVCQGQSTGLFEIKGKGKLEIFQVEEIHVC</sequence>
<gene>
    <name evidence="11" type="ORF">ACFL27_05795</name>
</gene>
<dbReference type="EMBL" id="JBHPBY010000054">
    <property type="protein sequence ID" value="MFC1849705.1"/>
    <property type="molecule type" value="Genomic_DNA"/>
</dbReference>
<keyword evidence="6 8" id="KW-0456">Lyase</keyword>